<dbReference type="InterPro" id="IPR050445">
    <property type="entry name" value="Bact_polysacc_biosynth/exp"/>
</dbReference>
<name>A0A844HGB1_9RHOB</name>
<protein>
    <submittedName>
        <fullName evidence="1">Chromosome partitioning protein</fullName>
    </submittedName>
</protein>
<dbReference type="SUPFAM" id="SSF52540">
    <property type="entry name" value="P-loop containing nucleoside triphosphate hydrolases"/>
    <property type="match status" value="1"/>
</dbReference>
<evidence type="ECO:0000313" key="1">
    <source>
        <dbReference type="EMBL" id="MTH58736.1"/>
    </source>
</evidence>
<dbReference type="Proteomes" id="UP000449846">
    <property type="component" value="Unassembled WGS sequence"/>
</dbReference>
<organism evidence="1 2">
    <name type="scientific">Paracoccus litorisediminis</name>
    <dbReference type="NCBI Taxonomy" id="2006130"/>
    <lineage>
        <taxon>Bacteria</taxon>
        <taxon>Pseudomonadati</taxon>
        <taxon>Pseudomonadota</taxon>
        <taxon>Alphaproteobacteria</taxon>
        <taxon>Rhodobacterales</taxon>
        <taxon>Paracoccaceae</taxon>
        <taxon>Paracoccus</taxon>
    </lineage>
</organism>
<dbReference type="PANTHER" id="PTHR32309:SF31">
    <property type="entry name" value="CAPSULAR EXOPOLYSACCHARIDE FAMILY"/>
    <property type="match status" value="1"/>
</dbReference>
<reference evidence="1 2" key="1">
    <citation type="submission" date="2019-11" db="EMBL/GenBank/DDBJ databases">
        <authorList>
            <person name="Dong K."/>
        </authorList>
    </citation>
    <scope>NUCLEOTIDE SEQUENCE [LARGE SCALE GENOMIC DNA]</scope>
    <source>
        <strain evidence="1 2">NBRC 112902</strain>
    </source>
</reference>
<sequence length="229" mass="24668">MATRSAGLRVSSSYIRREASRNSADIRHAKIVGERFAILRTRILREMRKHGWRRLAVVPLTKGAGATTVALQLSLALARQKHTEVILVDLDLARPRIAAALGIPESDQVSEILVEGRDIIDITAIVEELPNLWVVAPGGSEPDAAELLQDESLASAMKIWRGLRPDAIEIIDTAPLLGGDAALATLPLADAILLVADGQNGTAADMIQAERLLKDMPPVMGVILNKSED</sequence>
<proteinExistence type="predicted"/>
<dbReference type="Gene3D" id="3.40.50.300">
    <property type="entry name" value="P-loop containing nucleotide triphosphate hydrolases"/>
    <property type="match status" value="1"/>
</dbReference>
<dbReference type="AlphaFoldDB" id="A0A844HGB1"/>
<dbReference type="InterPro" id="IPR027417">
    <property type="entry name" value="P-loop_NTPase"/>
</dbReference>
<dbReference type="EMBL" id="WMIG01000002">
    <property type="protein sequence ID" value="MTH58736.1"/>
    <property type="molecule type" value="Genomic_DNA"/>
</dbReference>
<accession>A0A844HGB1</accession>
<keyword evidence="2" id="KW-1185">Reference proteome</keyword>
<comment type="caution">
    <text evidence="1">The sequence shown here is derived from an EMBL/GenBank/DDBJ whole genome shotgun (WGS) entry which is preliminary data.</text>
</comment>
<dbReference type="PANTHER" id="PTHR32309">
    <property type="entry name" value="TYROSINE-PROTEIN KINASE"/>
    <property type="match status" value="1"/>
</dbReference>
<evidence type="ECO:0000313" key="2">
    <source>
        <dbReference type="Proteomes" id="UP000449846"/>
    </source>
</evidence>
<gene>
    <name evidence="1" type="ORF">GL300_05875</name>
</gene>